<reference evidence="2" key="1">
    <citation type="journal article" date="2020" name="Stud. Mycol.">
        <title>101 Dothideomycetes genomes: a test case for predicting lifestyles and emergence of pathogens.</title>
        <authorList>
            <person name="Haridas S."/>
            <person name="Albert R."/>
            <person name="Binder M."/>
            <person name="Bloem J."/>
            <person name="Labutti K."/>
            <person name="Salamov A."/>
            <person name="Andreopoulos B."/>
            <person name="Baker S."/>
            <person name="Barry K."/>
            <person name="Bills G."/>
            <person name="Bluhm B."/>
            <person name="Cannon C."/>
            <person name="Castanera R."/>
            <person name="Culley D."/>
            <person name="Daum C."/>
            <person name="Ezra D."/>
            <person name="Gonzalez J."/>
            <person name="Henrissat B."/>
            <person name="Kuo A."/>
            <person name="Liang C."/>
            <person name="Lipzen A."/>
            <person name="Lutzoni F."/>
            <person name="Magnuson J."/>
            <person name="Mondo S."/>
            <person name="Nolan M."/>
            <person name="Ohm R."/>
            <person name="Pangilinan J."/>
            <person name="Park H.-J."/>
            <person name="Ramirez L."/>
            <person name="Alfaro M."/>
            <person name="Sun H."/>
            <person name="Tritt A."/>
            <person name="Yoshinaga Y."/>
            <person name="Zwiers L.-H."/>
            <person name="Turgeon B."/>
            <person name="Goodwin S."/>
            <person name="Spatafora J."/>
            <person name="Crous P."/>
            <person name="Grigoriev I."/>
        </authorList>
    </citation>
    <scope>NUCLEOTIDE SEQUENCE</scope>
    <source>
        <strain evidence="2">CBS 101060</strain>
    </source>
</reference>
<organism evidence="2 3">
    <name type="scientific">Patellaria atrata CBS 101060</name>
    <dbReference type="NCBI Taxonomy" id="1346257"/>
    <lineage>
        <taxon>Eukaryota</taxon>
        <taxon>Fungi</taxon>
        <taxon>Dikarya</taxon>
        <taxon>Ascomycota</taxon>
        <taxon>Pezizomycotina</taxon>
        <taxon>Dothideomycetes</taxon>
        <taxon>Dothideomycetes incertae sedis</taxon>
        <taxon>Patellariales</taxon>
        <taxon>Patellariaceae</taxon>
        <taxon>Patellaria</taxon>
    </lineage>
</organism>
<dbReference type="Pfam" id="PF06985">
    <property type="entry name" value="HET"/>
    <property type="match status" value="1"/>
</dbReference>
<feature type="domain" description="Heterokaryon incompatibility" evidence="1">
    <location>
        <begin position="96"/>
        <end position="170"/>
    </location>
</feature>
<dbReference type="OrthoDB" id="3553147at2759"/>
<name>A0A9P4VKR0_9PEZI</name>
<accession>A0A9P4VKR0</accession>
<dbReference type="InterPro" id="IPR010730">
    <property type="entry name" value="HET"/>
</dbReference>
<evidence type="ECO:0000313" key="2">
    <source>
        <dbReference type="EMBL" id="KAF2834748.1"/>
    </source>
</evidence>
<proteinExistence type="predicted"/>
<sequence>MSGLTRPIIGQTTDRQIDIFSHLPASPGSESAANSRWGLVAYQFATPSSSILYIRQMNTVLCKGQVSHPPDHRVIYLGNKFHCTLRKVSLDDLPEYVAISYVWGNIMDPELITLNGTEFTITRNLTSTLKHIRADKMMEDPLQSPQIANYPRYVWADAACINQCDKDEKTPGAADSRDLQQSCRGLALARPRKRCNEFGAPHD</sequence>
<dbReference type="Proteomes" id="UP000799429">
    <property type="component" value="Unassembled WGS sequence"/>
</dbReference>
<evidence type="ECO:0000313" key="3">
    <source>
        <dbReference type="Proteomes" id="UP000799429"/>
    </source>
</evidence>
<gene>
    <name evidence="2" type="ORF">M501DRAFT_1020539</name>
</gene>
<protein>
    <recommendedName>
        <fullName evidence="1">Heterokaryon incompatibility domain-containing protein</fullName>
    </recommendedName>
</protein>
<keyword evidence="3" id="KW-1185">Reference proteome</keyword>
<dbReference type="EMBL" id="MU006115">
    <property type="protein sequence ID" value="KAF2834748.1"/>
    <property type="molecule type" value="Genomic_DNA"/>
</dbReference>
<dbReference type="PANTHER" id="PTHR24148:SF64">
    <property type="entry name" value="HETEROKARYON INCOMPATIBILITY DOMAIN-CONTAINING PROTEIN"/>
    <property type="match status" value="1"/>
</dbReference>
<dbReference type="AlphaFoldDB" id="A0A9P4VKR0"/>
<comment type="caution">
    <text evidence="2">The sequence shown here is derived from an EMBL/GenBank/DDBJ whole genome shotgun (WGS) entry which is preliminary data.</text>
</comment>
<evidence type="ECO:0000259" key="1">
    <source>
        <dbReference type="Pfam" id="PF06985"/>
    </source>
</evidence>
<dbReference type="InterPro" id="IPR052895">
    <property type="entry name" value="HetReg/Transcr_Mod"/>
</dbReference>
<dbReference type="PANTHER" id="PTHR24148">
    <property type="entry name" value="ANKYRIN REPEAT DOMAIN-CONTAINING PROTEIN 39 HOMOLOG-RELATED"/>
    <property type="match status" value="1"/>
</dbReference>